<keyword evidence="1" id="KW-0812">Transmembrane</keyword>
<dbReference type="OrthoDB" id="6243211at2759"/>
<organism evidence="2 3">
    <name type="scientific">Ramazzottius varieornatus</name>
    <name type="common">Water bear</name>
    <name type="synonym">Tardigrade</name>
    <dbReference type="NCBI Taxonomy" id="947166"/>
    <lineage>
        <taxon>Eukaryota</taxon>
        <taxon>Metazoa</taxon>
        <taxon>Ecdysozoa</taxon>
        <taxon>Tardigrada</taxon>
        <taxon>Eutardigrada</taxon>
        <taxon>Parachela</taxon>
        <taxon>Hypsibioidea</taxon>
        <taxon>Ramazzottiidae</taxon>
        <taxon>Ramazzottius</taxon>
    </lineage>
</organism>
<keyword evidence="3" id="KW-1185">Reference proteome</keyword>
<dbReference type="Proteomes" id="UP000186922">
    <property type="component" value="Unassembled WGS sequence"/>
</dbReference>
<evidence type="ECO:0000256" key="1">
    <source>
        <dbReference type="SAM" id="Phobius"/>
    </source>
</evidence>
<feature type="transmembrane region" description="Helical" evidence="1">
    <location>
        <begin position="190"/>
        <end position="209"/>
    </location>
</feature>
<dbReference type="EMBL" id="BDGG01000002">
    <property type="protein sequence ID" value="GAU93549.1"/>
    <property type="molecule type" value="Genomic_DNA"/>
</dbReference>
<dbReference type="STRING" id="947166.A0A1D1UV63"/>
<keyword evidence="1" id="KW-1133">Transmembrane helix</keyword>
<name>A0A1D1UV63_RAMVA</name>
<dbReference type="AlphaFoldDB" id="A0A1D1UV63"/>
<evidence type="ECO:0000313" key="3">
    <source>
        <dbReference type="Proteomes" id="UP000186922"/>
    </source>
</evidence>
<gene>
    <name evidence="2" type="primary">RvY_05475-1</name>
    <name evidence="2" type="synonym">RvY_05475.1</name>
    <name evidence="2" type="ORF">RvY_05475</name>
</gene>
<keyword evidence="1" id="KW-0472">Membrane</keyword>
<reference evidence="2 3" key="1">
    <citation type="journal article" date="2016" name="Nat. Commun.">
        <title>Extremotolerant tardigrade genome and improved radiotolerance of human cultured cells by tardigrade-unique protein.</title>
        <authorList>
            <person name="Hashimoto T."/>
            <person name="Horikawa D.D."/>
            <person name="Saito Y."/>
            <person name="Kuwahara H."/>
            <person name="Kozuka-Hata H."/>
            <person name="Shin-I T."/>
            <person name="Minakuchi Y."/>
            <person name="Ohishi K."/>
            <person name="Motoyama A."/>
            <person name="Aizu T."/>
            <person name="Enomoto A."/>
            <person name="Kondo K."/>
            <person name="Tanaka S."/>
            <person name="Hara Y."/>
            <person name="Koshikawa S."/>
            <person name="Sagara H."/>
            <person name="Miura T."/>
            <person name="Yokobori S."/>
            <person name="Miyagawa K."/>
            <person name="Suzuki Y."/>
            <person name="Kubo T."/>
            <person name="Oyama M."/>
            <person name="Kohara Y."/>
            <person name="Fujiyama A."/>
            <person name="Arakawa K."/>
            <person name="Katayama T."/>
            <person name="Toyoda A."/>
            <person name="Kunieda T."/>
        </authorList>
    </citation>
    <scope>NUCLEOTIDE SEQUENCE [LARGE SCALE GENOMIC DNA]</scope>
    <source>
        <strain evidence="2 3">YOKOZUNA-1</strain>
    </source>
</reference>
<dbReference type="PANTHER" id="PTHR28624">
    <property type="entry name" value="COILED-COIL DOMAIN-CONTAINING PROTEIN 51"/>
    <property type="match status" value="1"/>
</dbReference>
<evidence type="ECO:0000313" key="2">
    <source>
        <dbReference type="EMBL" id="GAU93549.1"/>
    </source>
</evidence>
<evidence type="ECO:0008006" key="4">
    <source>
        <dbReference type="Google" id="ProtNLM"/>
    </source>
</evidence>
<sequence>MLALDISFRAHFIRVCQRCRKSHFSVYSSLQAQQETQLRSHSTIGSTEGVSAAAPPLKWIAPLQQKISSTIRAYEDFIGLTEVKEAQEKVIQGERNFVMAQRARRERNRQMLEIHSKMKEVVAELERTPRGEDRYLTLVTQEHKLAKEERVLRQDVMELENTERDTFALLSAAVRDSHDKERARAERTKYWSVMGSVVGALIGILGTSLNNRLKMRELQFMLAQSTSSAAPVENMVSEFSSLAKTQNQHLETFLKDLSSILGESSNNADGQNDKTKTFPAVNTFSAKELREHQSSLIKEMQTIKDLVASRTASVSPGSTEHVSVIYVKEDLRQALHESEQNMEWKMKINSIVVAAFAYTAFALTLPVLYYFFGPAAK</sequence>
<dbReference type="PANTHER" id="PTHR28624:SF1">
    <property type="entry name" value="MITOCHONDRIAL POTASSIUM CHANNEL"/>
    <property type="match status" value="1"/>
</dbReference>
<proteinExistence type="predicted"/>
<protein>
    <recommendedName>
        <fullName evidence="4">Coiled-coil domain-containing protein 51</fullName>
    </recommendedName>
</protein>
<comment type="caution">
    <text evidence="2">The sequence shown here is derived from an EMBL/GenBank/DDBJ whole genome shotgun (WGS) entry which is preliminary data.</text>
</comment>
<dbReference type="InterPro" id="IPR037660">
    <property type="entry name" value="CCDC51"/>
</dbReference>
<feature type="transmembrane region" description="Helical" evidence="1">
    <location>
        <begin position="351"/>
        <end position="372"/>
    </location>
</feature>
<accession>A0A1D1UV63</accession>